<keyword evidence="2" id="KW-1185">Reference proteome</keyword>
<name>A0A7W6NMA5_9HYPH</name>
<dbReference type="EMBL" id="JACIEZ010000011">
    <property type="protein sequence ID" value="MBB4066743.1"/>
    <property type="molecule type" value="Genomic_DNA"/>
</dbReference>
<sequence length="135" mass="13801">MAKLTDLPEIDSVVDADYFYIFDMSSPASPDRKTPFSKLRPPGIRITGYMRYEGNITIPALAAGAEGTATIAVAGAALGDHVVFNLRAVNPAGVAISGCAVTADGVVSVVFRNHAAGAYAGAAVACMALVIRSAA</sequence>
<dbReference type="AlphaFoldDB" id="A0A7W6NMA5"/>
<protein>
    <submittedName>
        <fullName evidence="1">Uncharacterized protein</fullName>
    </submittedName>
</protein>
<accession>A0A7W6NMA5</accession>
<organism evidence="1 2">
    <name type="scientific">Gellertiella hungarica</name>
    <dbReference type="NCBI Taxonomy" id="1572859"/>
    <lineage>
        <taxon>Bacteria</taxon>
        <taxon>Pseudomonadati</taxon>
        <taxon>Pseudomonadota</taxon>
        <taxon>Alphaproteobacteria</taxon>
        <taxon>Hyphomicrobiales</taxon>
        <taxon>Rhizobiaceae</taxon>
        <taxon>Gellertiella</taxon>
    </lineage>
</organism>
<proteinExistence type="predicted"/>
<reference evidence="1 2" key="1">
    <citation type="submission" date="2020-08" db="EMBL/GenBank/DDBJ databases">
        <title>Genomic Encyclopedia of Type Strains, Phase IV (KMG-IV): sequencing the most valuable type-strain genomes for metagenomic binning, comparative biology and taxonomic classification.</title>
        <authorList>
            <person name="Goeker M."/>
        </authorList>
    </citation>
    <scope>NUCLEOTIDE SEQUENCE [LARGE SCALE GENOMIC DNA]</scope>
    <source>
        <strain evidence="1 2">DSM 29853</strain>
    </source>
</reference>
<gene>
    <name evidence="1" type="ORF">GGR23_003961</name>
</gene>
<evidence type="ECO:0000313" key="2">
    <source>
        <dbReference type="Proteomes" id="UP000528286"/>
    </source>
</evidence>
<evidence type="ECO:0000313" key="1">
    <source>
        <dbReference type="EMBL" id="MBB4066743.1"/>
    </source>
</evidence>
<dbReference type="Proteomes" id="UP000528286">
    <property type="component" value="Unassembled WGS sequence"/>
</dbReference>
<dbReference type="RefSeq" id="WP_183368004.1">
    <property type="nucleotide sequence ID" value="NZ_JACIEZ010000011.1"/>
</dbReference>
<comment type="caution">
    <text evidence="1">The sequence shown here is derived from an EMBL/GenBank/DDBJ whole genome shotgun (WGS) entry which is preliminary data.</text>
</comment>